<evidence type="ECO:0000313" key="4">
    <source>
        <dbReference type="Proteomes" id="UP001497444"/>
    </source>
</evidence>
<organism evidence="3 4">
    <name type="scientific">Sphagnum jensenii</name>
    <dbReference type="NCBI Taxonomy" id="128206"/>
    <lineage>
        <taxon>Eukaryota</taxon>
        <taxon>Viridiplantae</taxon>
        <taxon>Streptophyta</taxon>
        <taxon>Embryophyta</taxon>
        <taxon>Bryophyta</taxon>
        <taxon>Sphagnophytina</taxon>
        <taxon>Sphagnopsida</taxon>
        <taxon>Sphagnales</taxon>
        <taxon>Sphagnaceae</taxon>
        <taxon>Sphagnum</taxon>
    </lineage>
</organism>
<feature type="coiled-coil region" evidence="1">
    <location>
        <begin position="462"/>
        <end position="515"/>
    </location>
</feature>
<accession>A0ABP0VPX8</accession>
<keyword evidence="4" id="KW-1185">Reference proteome</keyword>
<name>A0ABP0VPX8_9BRYO</name>
<gene>
    <name evidence="3" type="ORF">CSSPJE1EN1_LOCUS1404</name>
</gene>
<feature type="coiled-coil region" evidence="1">
    <location>
        <begin position="26"/>
        <end position="90"/>
    </location>
</feature>
<evidence type="ECO:0000313" key="3">
    <source>
        <dbReference type="EMBL" id="CAK9255926.1"/>
    </source>
</evidence>
<feature type="coiled-coil region" evidence="1">
    <location>
        <begin position="635"/>
        <end position="720"/>
    </location>
</feature>
<protein>
    <submittedName>
        <fullName evidence="3">Uncharacterized protein</fullName>
    </submittedName>
</protein>
<sequence length="1287" mass="144901">MANIQRLVGEIKGSVEGFKIRIEVESKGWRGHMEGIEKELEALKEETDDEILEAKHSIRNELKLKIAEVIADAEKMRKEEKKQVEAQFDEKIEKQLREKEIGMAEMRGEIRLLWAEVEALSKGREEVKSLNVEHLNQIAQIAKENAIREQDILKSENGFLRRQLQTMKQEGIQVKKLESEDIAAVREDFKRSMGKLTDEGSNMKLEIQSLKKVEKVMKVRGVVLSSGRRRASSEQEGFPVLLLCIIAKPVSLPLQLLSLSSQLRRKRKSFGSLTKDFDLCFFCTQVEIENLRKLVEKMQQETAEVERERGTSSQMESCVRERLLIMERVESLSQLYLGGLEEVRNDVFNIKFTCRDRLDELESQWSEYKRQQETSSEDGPSSSVSRQVLLDELENVRAEMAEIVESERGLLRETLERESASIRRQVMEVCANNGSEMMMSMLSKGDVQKRLQTERDKVLLMTDALKREMEGLRSELGEAREGAKDLARAVSMVEREKEEAAAAAASATMSAAKAEDILGSFTSEITNARRKSVQFQENLAIERDFAVAAASEARKVSQELAKQREYALIAVSEAGEKNQKLQEFLERESSKIMHTVAIIQQEKDTAAHAASEATTSALKAGEVLTEVLGSLKPEMAKAQTKNLQLQEGLEREREQLEKERETAIQHSQEAQDRFRQEVELAIAGWKCAMNAEVAKAKVVCEELEEEKKRVSCKLEHLSLRHQVQSDMDFYTSRINCQEQKAEEALSNQLQRVNQIQEFHDQNDDEEKKWHTVMKLQEIEQQTKTWKSEIHQLNQMVCMLEKRINDSAAEQSDIEEKIKNLEGMQISLVHSVEEVQATSSDIERTAAIWLPKYEATSHIVNELSFKVEQMDKKFQGICCHEVDLTQQVARVTESKVSSLSLKEIGSEVKDLYEQVHNVDHNHCEVVELLETQVNKLETPVGHPDGLSLTFEHVEKSDVEQAIGKGQRSVESLSQSIEVLQRRMDMITADCNDPLGTDQILNSRLVSLENHMEHVASASFTNLRLLDGKVEHITVGVQSALEGAAMAESKCTALGAELVKVFRMLTSCRPSSPLHHHNIEHSLPTKYGRRGRSHSPPARACEHHSDSNSQSSVSRNDGATSSPKVINQGQVSMLRPSPRNLSPNRVGRLVSKRGIRAQGRGAVFAKGTPSSQLQKGEGGYSGASEEGGSPKKERRCYLRNSPRGIGREKFGNDYKPQGQALTLNNKGRPGEDPGLGGHLTIEQQQEGSAKTCQRTNIRLEGGRIQVNVSHHSAVVNQSEKRGDLVAVQS</sequence>
<dbReference type="EMBL" id="OZ020096">
    <property type="protein sequence ID" value="CAK9255926.1"/>
    <property type="molecule type" value="Genomic_DNA"/>
</dbReference>
<keyword evidence="1" id="KW-0175">Coiled coil</keyword>
<feature type="compositionally biased region" description="Polar residues" evidence="2">
    <location>
        <begin position="1113"/>
        <end position="1129"/>
    </location>
</feature>
<dbReference type="Proteomes" id="UP001497444">
    <property type="component" value="Chromosome 1"/>
</dbReference>
<proteinExistence type="predicted"/>
<feature type="region of interest" description="Disordered" evidence="2">
    <location>
        <begin position="1161"/>
        <end position="1236"/>
    </location>
</feature>
<evidence type="ECO:0000256" key="2">
    <source>
        <dbReference type="SAM" id="MobiDB-lite"/>
    </source>
</evidence>
<evidence type="ECO:0000256" key="1">
    <source>
        <dbReference type="SAM" id="Coils"/>
    </source>
</evidence>
<feature type="coiled-coil region" evidence="1">
    <location>
        <begin position="775"/>
        <end position="823"/>
    </location>
</feature>
<reference evidence="3 4" key="1">
    <citation type="submission" date="2024-02" db="EMBL/GenBank/DDBJ databases">
        <authorList>
            <consortium name="ELIXIR-Norway"/>
            <consortium name="Elixir Norway"/>
        </authorList>
    </citation>
    <scope>NUCLEOTIDE SEQUENCE [LARGE SCALE GENOMIC DNA]</scope>
</reference>
<feature type="region of interest" description="Disordered" evidence="2">
    <location>
        <begin position="1068"/>
        <end position="1144"/>
    </location>
</feature>